<reference evidence="6 7" key="1">
    <citation type="journal article" date="2008" name="Science">
        <title>The Physcomitrella genome reveals evolutionary insights into the conquest of land by plants.</title>
        <authorList>
            <person name="Rensing S."/>
            <person name="Lang D."/>
            <person name="Zimmer A."/>
            <person name="Terry A."/>
            <person name="Salamov A."/>
            <person name="Shapiro H."/>
            <person name="Nishiyama T."/>
            <person name="Perroud P.-F."/>
            <person name="Lindquist E."/>
            <person name="Kamisugi Y."/>
            <person name="Tanahashi T."/>
            <person name="Sakakibara K."/>
            <person name="Fujita T."/>
            <person name="Oishi K."/>
            <person name="Shin-I T."/>
            <person name="Kuroki Y."/>
            <person name="Toyoda A."/>
            <person name="Suzuki Y."/>
            <person name="Hashimoto A."/>
            <person name="Yamaguchi K."/>
            <person name="Sugano A."/>
            <person name="Kohara Y."/>
            <person name="Fujiyama A."/>
            <person name="Anterola A."/>
            <person name="Aoki S."/>
            <person name="Ashton N."/>
            <person name="Barbazuk W.B."/>
            <person name="Barker E."/>
            <person name="Bennetzen J."/>
            <person name="Bezanilla M."/>
            <person name="Blankenship R."/>
            <person name="Cho S.H."/>
            <person name="Dutcher S."/>
            <person name="Estelle M."/>
            <person name="Fawcett J.A."/>
            <person name="Gundlach H."/>
            <person name="Hanada K."/>
            <person name="Heyl A."/>
            <person name="Hicks K.A."/>
            <person name="Hugh J."/>
            <person name="Lohr M."/>
            <person name="Mayer K."/>
            <person name="Melkozernov A."/>
            <person name="Murata T."/>
            <person name="Nelson D."/>
            <person name="Pils B."/>
            <person name="Prigge M."/>
            <person name="Reiss B."/>
            <person name="Renner T."/>
            <person name="Rombauts S."/>
            <person name="Rushton P."/>
            <person name="Sanderfoot A."/>
            <person name="Schween G."/>
            <person name="Shiu S.-H."/>
            <person name="Stueber K."/>
            <person name="Theodoulou F.L."/>
            <person name="Tu H."/>
            <person name="Van de Peer Y."/>
            <person name="Verrier P.J."/>
            <person name="Waters E."/>
            <person name="Wood A."/>
            <person name="Yang L."/>
            <person name="Cove D."/>
            <person name="Cuming A."/>
            <person name="Hasebe M."/>
            <person name="Lucas S."/>
            <person name="Mishler D.B."/>
            <person name="Reski R."/>
            <person name="Grigoriev I."/>
            <person name="Quatrano R.S."/>
            <person name="Boore J.L."/>
        </authorList>
    </citation>
    <scope>NUCLEOTIDE SEQUENCE [LARGE SCALE GENOMIC DNA]</scope>
    <source>
        <strain evidence="6 7">cv. Gransden 2004</strain>
    </source>
</reference>
<dbReference type="Proteomes" id="UP000006727">
    <property type="component" value="Chromosome 11"/>
</dbReference>
<dbReference type="PROSITE" id="PS51805">
    <property type="entry name" value="EPHD"/>
    <property type="match status" value="1"/>
</dbReference>
<feature type="compositionally biased region" description="Polar residues" evidence="4">
    <location>
        <begin position="292"/>
        <end position="301"/>
    </location>
</feature>
<reference evidence="6 7" key="2">
    <citation type="journal article" date="2018" name="Plant J.">
        <title>The Physcomitrella patens chromosome-scale assembly reveals moss genome structure and evolution.</title>
        <authorList>
            <person name="Lang D."/>
            <person name="Ullrich K.K."/>
            <person name="Murat F."/>
            <person name="Fuchs J."/>
            <person name="Jenkins J."/>
            <person name="Haas F.B."/>
            <person name="Piednoel M."/>
            <person name="Gundlach H."/>
            <person name="Van Bel M."/>
            <person name="Meyberg R."/>
            <person name="Vives C."/>
            <person name="Morata J."/>
            <person name="Symeonidi A."/>
            <person name="Hiss M."/>
            <person name="Muchero W."/>
            <person name="Kamisugi Y."/>
            <person name="Saleh O."/>
            <person name="Blanc G."/>
            <person name="Decker E.L."/>
            <person name="van Gessel N."/>
            <person name="Grimwood J."/>
            <person name="Hayes R.D."/>
            <person name="Graham S.W."/>
            <person name="Gunter L.E."/>
            <person name="McDaniel S.F."/>
            <person name="Hoernstein S.N.W."/>
            <person name="Larsson A."/>
            <person name="Li F.W."/>
            <person name="Perroud P.F."/>
            <person name="Phillips J."/>
            <person name="Ranjan P."/>
            <person name="Rokshar D.S."/>
            <person name="Rothfels C.J."/>
            <person name="Schneider L."/>
            <person name="Shu S."/>
            <person name="Stevenson D.W."/>
            <person name="Thummler F."/>
            <person name="Tillich M."/>
            <person name="Villarreal Aguilar J.C."/>
            <person name="Widiez T."/>
            <person name="Wong G.K."/>
            <person name="Wymore A."/>
            <person name="Zhang Y."/>
            <person name="Zimmer A.D."/>
            <person name="Quatrano R.S."/>
            <person name="Mayer K.F.X."/>
            <person name="Goodstein D."/>
            <person name="Casacuberta J.M."/>
            <person name="Vandepoele K."/>
            <person name="Reski R."/>
            <person name="Cuming A.C."/>
            <person name="Tuskan G.A."/>
            <person name="Maumus F."/>
            <person name="Salse J."/>
            <person name="Schmutz J."/>
            <person name="Rensing S.A."/>
        </authorList>
    </citation>
    <scope>NUCLEOTIDE SEQUENCE [LARGE SCALE GENOMIC DNA]</scope>
    <source>
        <strain evidence="6 7">cv. Gransden 2004</strain>
    </source>
</reference>
<feature type="compositionally biased region" description="Basic residues" evidence="4">
    <location>
        <begin position="225"/>
        <end position="234"/>
    </location>
</feature>
<feature type="region of interest" description="Disordered" evidence="4">
    <location>
        <begin position="1637"/>
        <end position="1656"/>
    </location>
</feature>
<feature type="region of interest" description="Disordered" evidence="4">
    <location>
        <begin position="1195"/>
        <end position="1214"/>
    </location>
</feature>
<feature type="region of interest" description="Disordered" evidence="4">
    <location>
        <begin position="280"/>
        <end position="301"/>
    </location>
</feature>
<dbReference type="Pfam" id="PF13832">
    <property type="entry name" value="zf-HC5HC2H_2"/>
    <property type="match status" value="1"/>
</dbReference>
<evidence type="ECO:0000313" key="6">
    <source>
        <dbReference type="EnsemblPlants" id="Pp3c11_7888V3.12"/>
    </source>
</evidence>
<feature type="region of interest" description="Disordered" evidence="4">
    <location>
        <begin position="1112"/>
        <end position="1135"/>
    </location>
</feature>
<dbReference type="GO" id="GO:0008270">
    <property type="term" value="F:zinc ion binding"/>
    <property type="evidence" value="ECO:0007669"/>
    <property type="project" value="UniProtKB-KW"/>
</dbReference>
<keyword evidence="7" id="KW-1185">Reference proteome</keyword>
<dbReference type="Gramene" id="Pp3c11_7888V3.12">
    <property type="protein sequence ID" value="Pp3c11_7888V3.12"/>
    <property type="gene ID" value="Pp3c11_7888"/>
</dbReference>
<dbReference type="EnsemblPlants" id="Pp3c11_7888V3.12">
    <property type="protein sequence ID" value="Pp3c11_7888V3.12"/>
    <property type="gene ID" value="Pp3c11_7888"/>
</dbReference>
<reference evidence="6" key="3">
    <citation type="submission" date="2020-12" db="UniProtKB">
        <authorList>
            <consortium name="EnsemblPlants"/>
        </authorList>
    </citation>
    <scope>IDENTIFICATION</scope>
</reference>
<sequence length="2224" mass="243880">MGELGYQDLLSKCIEGGLPGGGNLISSSKLEVKADPAAGKGRFLENSTSGSREDTSGASAGSLAESDVGHSRGTGMDATGLEKRNSQVTTVPKSVGAGRLGRKALRTEELKIDKVPLSLLKSMRTSDKVCPAVLASHNVEGCNARNDSAPPMFSFRSLIEGAISASRVRPCTTSRNRAEPDKQGIPPSVEPQNSMFLAEKRPPPVRSALFGDRNDAVCKGNSTPRTHREKRLRPGKGMPESWVVQKSAPRTHGSGSSIKDTVGDNVPHVSYASLLQAQLGGSHSQRTLHKNAGNTEPHSSSVNLLSQSVEVKNGFLSLLTQTTPLLSSVSVRVNFPPPAPNSIDKKTSDFRLFEESSRDHAVHDSRSPNNIPESDLLKTSARPGSPLLTRLEENASQTEVLGPFSSLVADSTCNYKGVLDAQLRIQSSDSFAVYESRFIDIPLEKDTMGSSEAAVVPASSKQRSKEEDVPSTVVLDRESFLLADSPCTDERMSELELLEELSRALALHESRFAESVLNGDAMDSSDAAVGPALLATRTKEDDSQAEVVMPNSVPTHNRILNVQFSEKASSKFAVRELQLAVNLLKKDCTGLSETAALSTSSLTGIDEDVPARRIVVEMDAELCGDPVVYPERGRNNELNFIPMPNDSALANPSHGPVFDDISQASLESLEIKNLCAEGQMDSMRLGTTLQSSCQAVGNQLRDVIGDSEETLRDNMYDAQVKCGTHGVSETIEIEPIDATRFRDLMVCNAPVQGLVFKEPADMSNDERLFSKQEKAFPLNSNVTEENFSLFLPLDGQSLDKEPCFVPGHLESPPFLGDGRSDRTDDRTAVGCSLEADLKQTEYVKAMFEKGHKDKTCNAQTSSAGKLLLKPETDKKVQDVMLEKESDISKCQAVHDVKDDLKMDALAEKSFSSVPLDGLVVIEESHAAPASLEVILACAEGGFEPLDAGDVAGPSWQAGPNHVKGTKGAVLIEQEDDLCDVQMIDSFMDQDAESEEQRLKGDQLLSMDPDAISEGLRQVFLRDNDATLSDSLETIQVTEAGFGVAEETGREVQSLLERKFKERHLDDLRDEDSIHFKGRIRHLDDLEENGRQPCASQLIRAVHNQLAGTEVLDRKKKSRPRVYNHEKSLQGKGKSHFHVSGVERKWPLQTQKDSGNRCRRNRHIDPDHRVPVFIEGRDEGFEETNDGAFLRWLSYQDEGNGAPSPTAGKRPRKNSREMEKHIIAIPSFRVVADYENRQQEVETRRKILARSHTVRPSDYDMDDEDERWLHAWNKQLASVGLKQPISEDKFEEIIEFFERKATQLDPIPAADVLGHSIPGGSLRIVSPSDTVSKRPSERSLQKSFDPRLLNSSDDCCICNGGKVEENKPVNTCKQCFVHVHQSCSGTRGKLHDDQSRVIAPAYRYCRNCEEVADGTIQSSVSCALCPKKGGALKPTVVTQKWAHVTCALHTNETSSVDPDVREPIDSITAVVERAHEQEDRCGLCGMNKGICSVKGCRAPYRSSFKASQAALLELRQPDQEAGGVRSICPRHARTTPTSKDNLMFSCSISSEATPSGAAGGSISTASSTDCRHEGSPRQSISHQDVSFVQQLRRGKNSSTEVADFTDSVMSVNGKRIEDACRLRGIRFILKRRRDESCTQLSEDEVSDDPQQKVSNGTRDFKDKIEAQTCKSISHVVECGQKPKKTKFKVGGLAHNQHSESLPTLIQHECKSSEDLQPEKSKELLPVVDQLAGDAAMTDKGSQILRSLTEDRFVKEVKELIILEEAMLAGVAPLRVMREAFVYWRAKRAEHDGSLLREVHHEQLSKSQGIFNKDASFEENAAREKMGSLPPVPPAQQLLPMSSEKMLEKTKELRKQLEHLRTMSQMVVQREKLKYNRQLVLGTIAWAEQNKADNTSRVRYCVWCPSTKTLLSCQTCPRSFCFNCFKHRKGFGVKGWMAAMKQPLYRCHYCRKLSAKIADLSTDLNLAPKQFLGGGVISTSAIVGKPGGGDREKGIRKGRGKGRNWQESEYLIPAPFTLAEGGIMDLGSKTMYVNEESTMARGIRSGKGKACTRRENVGNCSPTRSTLMNSCNGKGVNNHGKPDLLETGLKKFLNTTDGEMEHSSFETTLLRLNLLRCTNADVHQDVTMSVGDPSKNAVVDFADAGDSGPVFRRVEGAAPSLGNAGNNFGLVSPSAAPSPALLVYKTKRKFILGTTSESPSAYDFPTPSSPLSLEQNISKDNTTSRS</sequence>
<name>A0A7I4ACZ9_PHYPA</name>
<proteinExistence type="predicted"/>
<dbReference type="Pfam" id="PF10513">
    <property type="entry name" value="EPL1"/>
    <property type="match status" value="1"/>
</dbReference>
<evidence type="ECO:0000259" key="5">
    <source>
        <dbReference type="PROSITE" id="PS51805"/>
    </source>
</evidence>
<feature type="region of interest" description="Disordered" evidence="4">
    <location>
        <begin position="36"/>
        <end position="95"/>
    </location>
</feature>
<dbReference type="InterPro" id="IPR050701">
    <property type="entry name" value="Histone_Mod_Regulator"/>
</dbReference>
<feature type="region of interest" description="Disordered" evidence="4">
    <location>
        <begin position="169"/>
        <end position="191"/>
    </location>
</feature>
<feature type="domain" description="PHD-type" evidence="5">
    <location>
        <begin position="1418"/>
        <end position="1531"/>
    </location>
</feature>
<feature type="compositionally biased region" description="Basic and acidic residues" evidence="4">
    <location>
        <begin position="357"/>
        <end position="366"/>
    </location>
</feature>
<evidence type="ECO:0000256" key="1">
    <source>
        <dbReference type="ARBA" id="ARBA00022723"/>
    </source>
</evidence>
<feature type="region of interest" description="Disordered" evidence="4">
    <location>
        <begin position="207"/>
        <end position="240"/>
    </location>
</feature>
<keyword evidence="3" id="KW-0862">Zinc</keyword>
<organism evidence="6 7">
    <name type="scientific">Physcomitrium patens</name>
    <name type="common">Spreading-leaved earth moss</name>
    <name type="synonym">Physcomitrella patens</name>
    <dbReference type="NCBI Taxonomy" id="3218"/>
    <lineage>
        <taxon>Eukaryota</taxon>
        <taxon>Viridiplantae</taxon>
        <taxon>Streptophyta</taxon>
        <taxon>Embryophyta</taxon>
        <taxon>Bryophyta</taxon>
        <taxon>Bryophytina</taxon>
        <taxon>Bryopsida</taxon>
        <taxon>Funariidae</taxon>
        <taxon>Funariales</taxon>
        <taxon>Funariaceae</taxon>
        <taxon>Physcomitrium</taxon>
    </lineage>
</organism>
<keyword evidence="1" id="KW-0479">Metal-binding</keyword>
<feature type="region of interest" description="Disordered" evidence="4">
    <location>
        <begin position="2194"/>
        <end position="2224"/>
    </location>
</feature>
<gene>
    <name evidence="6" type="primary">LOC112288555</name>
</gene>
<accession>A0A7I4ACZ9</accession>
<feature type="compositionally biased region" description="Low complexity" evidence="4">
    <location>
        <begin position="1551"/>
        <end position="1567"/>
    </location>
</feature>
<evidence type="ECO:0000256" key="2">
    <source>
        <dbReference type="ARBA" id="ARBA00022771"/>
    </source>
</evidence>
<dbReference type="InterPro" id="IPR019542">
    <property type="entry name" value="Enhancer_polycomb-like_N"/>
</dbReference>
<dbReference type="PANTHER" id="PTHR13793">
    <property type="entry name" value="PHD FINGER PROTEINS"/>
    <property type="match status" value="1"/>
</dbReference>
<feature type="compositionally biased region" description="Polar residues" evidence="4">
    <location>
        <begin position="2207"/>
        <end position="2224"/>
    </location>
</feature>
<feature type="region of interest" description="Disordered" evidence="4">
    <location>
        <begin position="357"/>
        <end position="384"/>
    </location>
</feature>
<keyword evidence="2" id="KW-0863">Zinc-finger</keyword>
<evidence type="ECO:0000256" key="3">
    <source>
        <dbReference type="ARBA" id="ARBA00022833"/>
    </source>
</evidence>
<dbReference type="PANTHER" id="PTHR13793:SF148">
    <property type="entry name" value="RING_FYVE_PHD ZINC FINGER SUPERFAMILY PROTEIN"/>
    <property type="match status" value="1"/>
</dbReference>
<evidence type="ECO:0000256" key="4">
    <source>
        <dbReference type="SAM" id="MobiDB-lite"/>
    </source>
</evidence>
<feature type="region of interest" description="Disordered" evidence="4">
    <location>
        <begin position="1551"/>
        <end position="1583"/>
    </location>
</feature>
<dbReference type="EMBL" id="ABEU02000011">
    <property type="status" value="NOT_ANNOTATED_CDS"/>
    <property type="molecule type" value="Genomic_DNA"/>
</dbReference>
<protein>
    <recommendedName>
        <fullName evidence="5">PHD-type domain-containing protein</fullName>
    </recommendedName>
</protein>
<dbReference type="InterPro" id="IPR034732">
    <property type="entry name" value="EPHD"/>
</dbReference>
<evidence type="ECO:0000313" key="7">
    <source>
        <dbReference type="Proteomes" id="UP000006727"/>
    </source>
</evidence>